<name>A0A656D764_KRYT1</name>
<dbReference type="Proteomes" id="UP000243065">
    <property type="component" value="Unassembled WGS sequence"/>
</dbReference>
<gene>
    <name evidence="2" type="ORF">JGI24_00969</name>
</gene>
<keyword evidence="3" id="KW-1185">Reference proteome</keyword>
<dbReference type="CDD" id="cd02440">
    <property type="entry name" value="AdoMet_MTases"/>
    <property type="match status" value="1"/>
</dbReference>
<dbReference type="SUPFAM" id="SSF53335">
    <property type="entry name" value="S-adenosyl-L-methionine-dependent methyltransferases"/>
    <property type="match status" value="1"/>
</dbReference>
<dbReference type="GO" id="GO:0008757">
    <property type="term" value="F:S-adenosylmethionine-dependent methyltransferase activity"/>
    <property type="evidence" value="ECO:0007669"/>
    <property type="project" value="InterPro"/>
</dbReference>
<dbReference type="GO" id="GO:0032259">
    <property type="term" value="P:methylation"/>
    <property type="evidence" value="ECO:0007669"/>
    <property type="project" value="UniProtKB-KW"/>
</dbReference>
<proteinExistence type="predicted"/>
<dbReference type="AlphaFoldDB" id="A0A656D764"/>
<keyword evidence="2" id="KW-0489">Methyltransferase</keyword>
<evidence type="ECO:0000259" key="1">
    <source>
        <dbReference type="Pfam" id="PF08241"/>
    </source>
</evidence>
<accession>A0A656D764</accession>
<dbReference type="InterPro" id="IPR013216">
    <property type="entry name" value="Methyltransf_11"/>
</dbReference>
<reference evidence="2 3" key="1">
    <citation type="submission" date="2015-11" db="EMBL/GenBank/DDBJ databases">
        <authorList>
            <person name="Varghese N."/>
        </authorList>
    </citation>
    <scope>NUCLEOTIDE SEQUENCE [LARGE SCALE GENOMIC DNA]</scope>
    <source>
        <strain evidence="2 3">JGI-24</strain>
    </source>
</reference>
<dbReference type="PANTHER" id="PTHR45036:SF1">
    <property type="entry name" value="METHYLTRANSFERASE LIKE 7A"/>
    <property type="match status" value="1"/>
</dbReference>
<dbReference type="InterPro" id="IPR052356">
    <property type="entry name" value="Thiol_S-MT"/>
</dbReference>
<dbReference type="Pfam" id="PF08241">
    <property type="entry name" value="Methyltransf_11"/>
    <property type="match status" value="1"/>
</dbReference>
<dbReference type="EMBL" id="CZVU01000038">
    <property type="protein sequence ID" value="CUT01603.1"/>
    <property type="molecule type" value="Genomic_DNA"/>
</dbReference>
<keyword evidence="2" id="KW-0808">Transferase</keyword>
<dbReference type="InterPro" id="IPR029063">
    <property type="entry name" value="SAM-dependent_MTases_sf"/>
</dbReference>
<protein>
    <submittedName>
        <fullName evidence="2">Methyltransferase domain-containing protein</fullName>
    </submittedName>
</protein>
<sequence length="131" mass="15025">MIKRAIKKAKKFKREVSFVCAKIEALPFENETFDTVFTTFVFCEVKNPEKGFQEILRVLKPNGRLILLEHVRPDGKMTSKLFDIGNKLTSIFGENINRETDKLVIKSGFAVEKVENIYGEVVKFIIGAKMH</sequence>
<feature type="domain" description="Methyltransferase type 11" evidence="1">
    <location>
        <begin position="2"/>
        <end position="67"/>
    </location>
</feature>
<evidence type="ECO:0000313" key="3">
    <source>
        <dbReference type="Proteomes" id="UP000243065"/>
    </source>
</evidence>
<dbReference type="PANTHER" id="PTHR45036">
    <property type="entry name" value="METHYLTRANSFERASE LIKE 7B"/>
    <property type="match status" value="1"/>
</dbReference>
<dbReference type="Gene3D" id="3.40.50.150">
    <property type="entry name" value="Vaccinia Virus protein VP39"/>
    <property type="match status" value="1"/>
</dbReference>
<evidence type="ECO:0000313" key="2">
    <source>
        <dbReference type="EMBL" id="CUT01603.1"/>
    </source>
</evidence>
<organism evidence="2 3">
    <name type="scientific">Kryptobacter tengchongensis</name>
    <dbReference type="NCBI Taxonomy" id="1643429"/>
    <lineage>
        <taxon>Bacteria</taxon>
        <taxon>Pseudomonadati</taxon>
        <taxon>Candidatus Kryptoniota</taxon>
        <taxon>Candidatus Kryptobacter</taxon>
    </lineage>
</organism>